<proteinExistence type="predicted"/>
<comment type="caution">
    <text evidence="1">The sequence shown here is derived from an EMBL/GenBank/DDBJ whole genome shotgun (WGS) entry which is preliminary data.</text>
</comment>
<dbReference type="RefSeq" id="WP_256945284.1">
    <property type="nucleotide sequence ID" value="NZ_JANHNZ010000005.1"/>
</dbReference>
<evidence type="ECO:0000313" key="1">
    <source>
        <dbReference type="EMBL" id="MCQ9210168.1"/>
    </source>
</evidence>
<reference evidence="1" key="3">
    <citation type="journal article" date="2023" name="Microbiol. Resour. Announc.">
        <title>Draft Genome Sequence of Granulicatella sp. Strain S8, Isolated from a Marine Fish, Seriola quinqueradiata.</title>
        <authorList>
            <person name="Lee M."/>
            <person name="Farooq A."/>
            <person name="Jeong J.B."/>
            <person name="Jung M.Y."/>
        </authorList>
    </citation>
    <scope>NUCLEOTIDE SEQUENCE</scope>
    <source>
        <strain evidence="1">S8</strain>
    </source>
</reference>
<reference evidence="1" key="2">
    <citation type="journal article" date="2023" name="Curr. Microbiol.">
        <title>Granulicatella seriolae sp. nov., a Novel Facultative Anaerobe Isolated from Yellowtail Marine Fish.</title>
        <authorList>
            <person name="Lee M."/>
            <person name="Choi Y.J."/>
            <person name="Farooq A."/>
            <person name="Jeong J.B."/>
            <person name="Jung M.Y."/>
        </authorList>
    </citation>
    <scope>NUCLEOTIDE SEQUENCE</scope>
    <source>
        <strain evidence="1">S8</strain>
    </source>
</reference>
<name>A0ABT1WPT1_9LACT</name>
<dbReference type="Proteomes" id="UP001059480">
    <property type="component" value="Unassembled WGS sequence"/>
</dbReference>
<protein>
    <recommendedName>
        <fullName evidence="3">XRE family transcriptional regulator</fullName>
    </recommendedName>
</protein>
<dbReference type="EMBL" id="JANHNZ010000005">
    <property type="protein sequence ID" value="MCQ9210168.1"/>
    <property type="molecule type" value="Genomic_DNA"/>
</dbReference>
<keyword evidence="2" id="KW-1185">Reference proteome</keyword>
<reference evidence="1" key="1">
    <citation type="submission" date="2022-07" db="EMBL/GenBank/DDBJ databases">
        <authorList>
            <person name="Jung M.-Y."/>
            <person name="Lee M."/>
        </authorList>
    </citation>
    <scope>NUCLEOTIDE SEQUENCE</scope>
    <source>
        <strain evidence="1">S8</strain>
    </source>
</reference>
<sequence>MIIRVKDIESVLNSGITMYKLAQEIGVPETAMSHYKRTGKIENMTIARASMLMEYAEKIGIEPDNTQVIDTDKLYQFIKEEGSKIATARKVGLADYTLKVYTQKNAELENMRLRVALKVMDYINSR</sequence>
<evidence type="ECO:0000313" key="2">
    <source>
        <dbReference type="Proteomes" id="UP001059480"/>
    </source>
</evidence>
<accession>A0ABT1WPT1</accession>
<evidence type="ECO:0008006" key="3">
    <source>
        <dbReference type="Google" id="ProtNLM"/>
    </source>
</evidence>
<gene>
    <name evidence="1" type="ORF">NPA36_06345</name>
</gene>
<organism evidence="1 2">
    <name type="scientific">Granulicatella seriolae</name>
    <dbReference type="NCBI Taxonomy" id="2967226"/>
    <lineage>
        <taxon>Bacteria</taxon>
        <taxon>Bacillati</taxon>
        <taxon>Bacillota</taxon>
        <taxon>Bacilli</taxon>
        <taxon>Lactobacillales</taxon>
        <taxon>Carnobacteriaceae</taxon>
        <taxon>Granulicatella</taxon>
    </lineage>
</organism>